<organism evidence="6 7">
    <name type="scientific">Methanoculleus taiwanensis</name>
    <dbReference type="NCBI Taxonomy" id="1550565"/>
    <lineage>
        <taxon>Archaea</taxon>
        <taxon>Methanobacteriati</taxon>
        <taxon>Methanobacteriota</taxon>
        <taxon>Stenosarchaea group</taxon>
        <taxon>Methanomicrobia</taxon>
        <taxon>Methanomicrobiales</taxon>
        <taxon>Methanomicrobiaceae</taxon>
        <taxon>Methanoculleus</taxon>
    </lineage>
</organism>
<dbReference type="Pfam" id="PF00534">
    <property type="entry name" value="Glycos_transf_1"/>
    <property type="match status" value="1"/>
</dbReference>
<dbReference type="Proteomes" id="UP000290932">
    <property type="component" value="Unassembled WGS sequence"/>
</dbReference>
<feature type="region of interest" description="Disordered" evidence="3">
    <location>
        <begin position="363"/>
        <end position="384"/>
    </location>
</feature>
<keyword evidence="2" id="KW-0808">Transferase</keyword>
<dbReference type="PANTHER" id="PTHR12526">
    <property type="entry name" value="GLYCOSYLTRANSFERASE"/>
    <property type="match status" value="1"/>
</dbReference>
<keyword evidence="1" id="KW-0328">Glycosyltransferase</keyword>
<dbReference type="SUPFAM" id="SSF53756">
    <property type="entry name" value="UDP-Glycosyltransferase/glycogen phosphorylase"/>
    <property type="match status" value="1"/>
</dbReference>
<dbReference type="PANTHER" id="PTHR12526:SF510">
    <property type="entry name" value="D-INOSITOL 3-PHOSPHATE GLYCOSYLTRANSFERASE"/>
    <property type="match status" value="1"/>
</dbReference>
<dbReference type="InterPro" id="IPR001296">
    <property type="entry name" value="Glyco_trans_1"/>
</dbReference>
<evidence type="ECO:0008006" key="8">
    <source>
        <dbReference type="Google" id="ProtNLM"/>
    </source>
</evidence>
<dbReference type="AlphaFoldDB" id="A0A498GWG2"/>
<protein>
    <recommendedName>
        <fullName evidence="8">Glycosyl transferase family 1</fullName>
    </recommendedName>
</protein>
<dbReference type="GO" id="GO:0016757">
    <property type="term" value="F:glycosyltransferase activity"/>
    <property type="evidence" value="ECO:0007669"/>
    <property type="project" value="UniProtKB-KW"/>
</dbReference>
<keyword evidence="7" id="KW-1185">Reference proteome</keyword>
<dbReference type="Gene3D" id="3.40.50.2000">
    <property type="entry name" value="Glycogen Phosphorylase B"/>
    <property type="match status" value="2"/>
</dbReference>
<name>A0A498GWG2_9EURY</name>
<dbReference type="EMBL" id="LHQS01000004">
    <property type="protein sequence ID" value="RXE55092.1"/>
    <property type="molecule type" value="Genomic_DNA"/>
</dbReference>
<feature type="domain" description="Glycosyltransferase subfamily 4-like N-terminal" evidence="5">
    <location>
        <begin position="2"/>
        <end position="134"/>
    </location>
</feature>
<reference evidence="6 7" key="1">
    <citation type="journal article" date="2015" name="Int. J. Syst. Evol. Microbiol.">
        <title>Methanoculleus taiwanensis sp. nov., a methanogen isolated from deep marine sediment at the deformation front area near Taiwan.</title>
        <authorList>
            <person name="Weng C.Y."/>
            <person name="Chen S.C."/>
            <person name="Lai M.C."/>
            <person name="Wu S.Y."/>
            <person name="Lin S."/>
            <person name="Yang T.F."/>
            <person name="Chen P.C."/>
        </authorList>
    </citation>
    <scope>NUCLEOTIDE SEQUENCE [LARGE SCALE GENOMIC DNA]</scope>
    <source>
        <strain evidence="6 7">CYW4</strain>
    </source>
</reference>
<dbReference type="RefSeq" id="WP_128694917.1">
    <property type="nucleotide sequence ID" value="NZ_LHQS01000004.1"/>
</dbReference>
<evidence type="ECO:0000256" key="1">
    <source>
        <dbReference type="ARBA" id="ARBA00022676"/>
    </source>
</evidence>
<gene>
    <name evidence="6" type="ORF">ABH15_12730</name>
</gene>
<evidence type="ECO:0000256" key="3">
    <source>
        <dbReference type="SAM" id="MobiDB-lite"/>
    </source>
</evidence>
<sequence>MKICFIADGRSIHTQRWVEYFAKHHEVHLITYDAMNTTIEGVTEHVVGSSVQSLYLSFWPRHLAIMRLIRQIDPDLIHAHFIAKYGFHLPFLTGKPAIVSAWGDDILILPKKSRLIRAFTQRVLDHADLIYAVSRDIQHHIIDDFRIPPEKTAYMPFGIDTGMFSPVPRAEGKAGDIVLFSNRGFYPVYNTETLIRGFSIAYTNDKRLRLILKGEGPEKEKMQGLVRSLGLDGAVEFMGKTTYADVPQDYRSADIFITASVSDGTPVSLLEAMASGLPCIATAVGGIPEWITDGENGVLIPPQNPEALAGSIARLATSPELRSALGARARKTVVEAADWQAYMAKAEHDYTTLANTTTRFKHDVAGETGTGDRSGWLYRKPSRR</sequence>
<comment type="caution">
    <text evidence="6">The sequence shown here is derived from an EMBL/GenBank/DDBJ whole genome shotgun (WGS) entry which is preliminary data.</text>
</comment>
<evidence type="ECO:0000259" key="4">
    <source>
        <dbReference type="Pfam" id="PF00534"/>
    </source>
</evidence>
<dbReference type="Pfam" id="PF13477">
    <property type="entry name" value="Glyco_trans_4_2"/>
    <property type="match status" value="1"/>
</dbReference>
<evidence type="ECO:0000259" key="5">
    <source>
        <dbReference type="Pfam" id="PF13477"/>
    </source>
</evidence>
<dbReference type="InterPro" id="IPR028098">
    <property type="entry name" value="Glyco_trans_4-like_N"/>
</dbReference>
<proteinExistence type="predicted"/>
<dbReference type="OrthoDB" id="132546at2157"/>
<evidence type="ECO:0000256" key="2">
    <source>
        <dbReference type="ARBA" id="ARBA00022679"/>
    </source>
</evidence>
<evidence type="ECO:0000313" key="6">
    <source>
        <dbReference type="EMBL" id="RXE55092.1"/>
    </source>
</evidence>
<accession>A0A498GWG2</accession>
<feature type="domain" description="Glycosyl transferase family 1" evidence="4">
    <location>
        <begin position="176"/>
        <end position="331"/>
    </location>
</feature>
<evidence type="ECO:0000313" key="7">
    <source>
        <dbReference type="Proteomes" id="UP000290932"/>
    </source>
</evidence>